<dbReference type="RefSeq" id="YP_010755235.1">
    <property type="nucleotide sequence ID" value="NC_073468.1"/>
</dbReference>
<proteinExistence type="predicted"/>
<dbReference type="EMBL" id="OK040790">
    <property type="protein sequence ID" value="UDL15995.1"/>
    <property type="molecule type" value="Genomic_DNA"/>
</dbReference>
<evidence type="ECO:0000313" key="2">
    <source>
        <dbReference type="Proteomes" id="UP000827768"/>
    </source>
</evidence>
<dbReference type="Proteomes" id="UP000827768">
    <property type="component" value="Segment"/>
</dbReference>
<accession>A0AAE8Y7B9</accession>
<name>A0AAE8Y7B9_9CAUD</name>
<reference evidence="1" key="1">
    <citation type="submission" date="2021-09" db="EMBL/GenBank/DDBJ databases">
        <authorList>
            <person name="Andersen S.H."/>
            <person name="Beall E.A."/>
            <person name="Cappelle B."/>
            <person name="Falteisek K.J."/>
            <person name="Fenske B.A."/>
            <person name="Gansluckner N.W."/>
            <person name="Gilbertson S.M."/>
            <person name="Krings K.J."/>
            <person name="Mobeck M."/>
            <person name="Odeku J.O."/>
            <person name="Poncelet M.E."/>
            <person name="Rohr J.R."/>
            <person name="Rolands L."/>
            <person name="Whipple C.D."/>
            <person name="Whipple E.M."/>
            <person name="Spring A.M."/>
            <person name="Klyczek K."/>
            <person name="Garlena R.A."/>
            <person name="Russell D.A."/>
            <person name="Pope W.H."/>
            <person name="Jacobs-Sera D."/>
            <person name="Hatfull G.F."/>
        </authorList>
    </citation>
    <scope>NUCLEOTIDE SEQUENCE</scope>
</reference>
<organism evidence="1 2">
    <name type="scientific">Microbacterium phage Pumpernickel</name>
    <dbReference type="NCBI Taxonomy" id="2885983"/>
    <lineage>
        <taxon>Viruses</taxon>
        <taxon>Duplodnaviria</taxon>
        <taxon>Heunggongvirae</taxon>
        <taxon>Uroviricota</taxon>
        <taxon>Caudoviricetes</taxon>
        <taxon>Pumpernickelvirus</taxon>
        <taxon>Pumpernickelvirus pumpernickel</taxon>
    </lineage>
</organism>
<protein>
    <submittedName>
        <fullName evidence="1">Uncharacterized protein</fullName>
    </submittedName>
</protein>
<gene>
    <name evidence="1" type="primary">245</name>
    <name evidence="1" type="ORF">SEA_PUMPERNICKEL_245</name>
</gene>
<dbReference type="GeneID" id="80019886"/>
<evidence type="ECO:0000313" key="1">
    <source>
        <dbReference type="EMBL" id="UDL15995.1"/>
    </source>
</evidence>
<keyword evidence="2" id="KW-1185">Reference proteome</keyword>
<dbReference type="KEGG" id="vg:80019886"/>
<sequence length="80" mass="8921">MTEFEPEYGIRWTPGWKDATPVVYPMPSRDAVVMALTDISRVSIDRELSASGLGLYEPVMKLGPEEWTLIPGIDSHGDLE</sequence>